<organism evidence="8 9">
    <name type="scientific">Cercospora beticola</name>
    <name type="common">Sugarbeet leaf spot fungus</name>
    <dbReference type="NCBI Taxonomy" id="122368"/>
    <lineage>
        <taxon>Eukaryota</taxon>
        <taxon>Fungi</taxon>
        <taxon>Dikarya</taxon>
        <taxon>Ascomycota</taxon>
        <taxon>Pezizomycotina</taxon>
        <taxon>Dothideomycetes</taxon>
        <taxon>Dothideomycetidae</taxon>
        <taxon>Mycosphaerellales</taxon>
        <taxon>Mycosphaerellaceae</taxon>
        <taxon>Cercospora</taxon>
    </lineage>
</organism>
<feature type="transmembrane region" description="Helical" evidence="6">
    <location>
        <begin position="101"/>
        <end position="124"/>
    </location>
</feature>
<dbReference type="InterPro" id="IPR011701">
    <property type="entry name" value="MFS"/>
</dbReference>
<feature type="transmembrane region" description="Helical" evidence="6">
    <location>
        <begin position="253"/>
        <end position="275"/>
    </location>
</feature>
<keyword evidence="2 6" id="KW-0812">Transmembrane</keyword>
<feature type="transmembrane region" description="Helical" evidence="6">
    <location>
        <begin position="495"/>
        <end position="514"/>
    </location>
</feature>
<reference evidence="8 9" key="1">
    <citation type="submission" date="2023-09" db="EMBL/GenBank/DDBJ databases">
        <title>Complete-Gapless Cercospora beticola genome.</title>
        <authorList>
            <person name="Wyatt N.A."/>
            <person name="Spanner R.E."/>
            <person name="Bolton M.D."/>
        </authorList>
    </citation>
    <scope>NUCLEOTIDE SEQUENCE [LARGE SCALE GENOMIC DNA]</scope>
    <source>
        <strain evidence="8">Cb09-40</strain>
    </source>
</reference>
<dbReference type="GeneID" id="35427637"/>
<accession>A0ABZ0NNE5</accession>
<gene>
    <name evidence="8" type="ORF">RHO25_005645</name>
</gene>
<dbReference type="PANTHER" id="PTHR23502:SF60">
    <property type="entry name" value="MAJOR FACILITATOR SUPERFAMILY (MFS) PROFILE DOMAIN-CONTAINING PROTEIN-RELATED"/>
    <property type="match status" value="1"/>
</dbReference>
<feature type="transmembrane region" description="Helical" evidence="6">
    <location>
        <begin position="167"/>
        <end position="187"/>
    </location>
</feature>
<keyword evidence="4 6" id="KW-0472">Membrane</keyword>
<dbReference type="Gene3D" id="1.20.1250.20">
    <property type="entry name" value="MFS general substrate transporter like domains"/>
    <property type="match status" value="1"/>
</dbReference>
<feature type="transmembrane region" description="Helical" evidence="6">
    <location>
        <begin position="226"/>
        <end position="247"/>
    </location>
</feature>
<name>A0ABZ0NNE5_CERBT</name>
<evidence type="ECO:0000256" key="2">
    <source>
        <dbReference type="ARBA" id="ARBA00022692"/>
    </source>
</evidence>
<dbReference type="InterPro" id="IPR036259">
    <property type="entry name" value="MFS_trans_sf"/>
</dbReference>
<feature type="region of interest" description="Disordered" evidence="5">
    <location>
        <begin position="47"/>
        <end position="91"/>
    </location>
</feature>
<evidence type="ECO:0000256" key="4">
    <source>
        <dbReference type="ARBA" id="ARBA00023136"/>
    </source>
</evidence>
<feature type="transmembrane region" description="Helical" evidence="6">
    <location>
        <begin position="314"/>
        <end position="334"/>
    </location>
</feature>
<comment type="subcellular location">
    <subcellularLocation>
        <location evidence="1">Membrane</location>
        <topology evidence="1">Multi-pass membrane protein</topology>
    </subcellularLocation>
</comment>
<dbReference type="EMBL" id="CP134187">
    <property type="protein sequence ID" value="WPB01025.1"/>
    <property type="molecule type" value="Genomic_DNA"/>
</dbReference>
<dbReference type="RefSeq" id="XP_023452971.2">
    <property type="nucleotide sequence ID" value="XM_023596531.2"/>
</dbReference>
<keyword evidence="9" id="KW-1185">Reference proteome</keyword>
<feature type="transmembrane region" description="Helical" evidence="6">
    <location>
        <begin position="354"/>
        <end position="378"/>
    </location>
</feature>
<feature type="compositionally biased region" description="Basic and acidic residues" evidence="5">
    <location>
        <begin position="75"/>
        <end position="91"/>
    </location>
</feature>
<feature type="transmembrane region" description="Helical" evidence="6">
    <location>
        <begin position="399"/>
        <end position="419"/>
    </location>
</feature>
<feature type="transmembrane region" description="Helical" evidence="6">
    <location>
        <begin position="462"/>
        <end position="483"/>
    </location>
</feature>
<dbReference type="Pfam" id="PF07690">
    <property type="entry name" value="MFS_1"/>
    <property type="match status" value="1"/>
</dbReference>
<feature type="transmembrane region" description="Helical" evidence="6">
    <location>
        <begin position="193"/>
        <end position="214"/>
    </location>
</feature>
<protein>
    <recommendedName>
        <fullName evidence="7">Major facilitator superfamily (MFS) profile domain-containing protein</fullName>
    </recommendedName>
</protein>
<evidence type="ECO:0000313" key="9">
    <source>
        <dbReference type="Proteomes" id="UP001302367"/>
    </source>
</evidence>
<feature type="domain" description="Major facilitator superfamily (MFS) profile" evidence="7">
    <location>
        <begin position="99"/>
        <end position="515"/>
    </location>
</feature>
<feature type="compositionally biased region" description="Basic and acidic residues" evidence="5">
    <location>
        <begin position="47"/>
        <end position="61"/>
    </location>
</feature>
<feature type="transmembrane region" description="Helical" evidence="6">
    <location>
        <begin position="431"/>
        <end position="450"/>
    </location>
</feature>
<evidence type="ECO:0000259" key="7">
    <source>
        <dbReference type="PROSITE" id="PS50850"/>
    </source>
</evidence>
<dbReference type="PANTHER" id="PTHR23502">
    <property type="entry name" value="MAJOR FACILITATOR SUPERFAMILY"/>
    <property type="match status" value="1"/>
</dbReference>
<dbReference type="PROSITE" id="PS50850">
    <property type="entry name" value="MFS"/>
    <property type="match status" value="1"/>
</dbReference>
<sequence length="525" mass="57649">MNNSDDFGINSQDDLPWRHCRVHSLGARGSGIVQFCNYHFRFPQTNQKDKAEIDEMTEKQPSRAKPSSSVDEAESPAHNDPNEESRPARDWSHGKKLRTTFLVGCLRFVSSLAASSPSFALPIIASEFGTVGNRQLTALPLSAFLLGYIFGPLLIAPLSSTFGRVRVLQCSCLVFVIFNTAAGVANTNWSLSVFRFLSGFGGSGPVTLGIGILTDCWTADERTRMIPVYTLPVQLGPAVAPIVGAFITKHLTWRWSFFCISIASTIVQVVGVIFLRETHVPLMSSDTSGAEKKILLAAVNEAFQRPMRIFTLHATTQLLALYAAVTYAIVYMSFVSFEDVWGHGYGQRSDLASLNFIAIAVGEIGGSLGVRPFNVWLYRKLTMQSDRVDLARPEYRTPALVFGALLLPAGLLLFGWSAQSRLFPVVPDLGVALYAAGEVIVLQFTSLYIADVYEQRATDAMAGVYILRCLVGFGLSIVTPSMFHRLGYGFGNTLLAGIAVVIGWPLPWMIWAYGAKLRQRDQIHT</sequence>
<evidence type="ECO:0000256" key="1">
    <source>
        <dbReference type="ARBA" id="ARBA00004141"/>
    </source>
</evidence>
<evidence type="ECO:0000256" key="6">
    <source>
        <dbReference type="SAM" id="Phobius"/>
    </source>
</evidence>
<evidence type="ECO:0000256" key="5">
    <source>
        <dbReference type="SAM" id="MobiDB-lite"/>
    </source>
</evidence>
<dbReference type="Proteomes" id="UP001302367">
    <property type="component" value="Chromosome 4"/>
</dbReference>
<dbReference type="SUPFAM" id="SSF103473">
    <property type="entry name" value="MFS general substrate transporter"/>
    <property type="match status" value="1"/>
</dbReference>
<proteinExistence type="predicted"/>
<keyword evidence="3 6" id="KW-1133">Transmembrane helix</keyword>
<evidence type="ECO:0000313" key="8">
    <source>
        <dbReference type="EMBL" id="WPB01025.1"/>
    </source>
</evidence>
<evidence type="ECO:0000256" key="3">
    <source>
        <dbReference type="ARBA" id="ARBA00022989"/>
    </source>
</evidence>
<feature type="transmembrane region" description="Helical" evidence="6">
    <location>
        <begin position="136"/>
        <end position="155"/>
    </location>
</feature>
<dbReference type="InterPro" id="IPR020846">
    <property type="entry name" value="MFS_dom"/>
</dbReference>